<dbReference type="Pfam" id="PF05623">
    <property type="entry name" value="DUF789"/>
    <property type="match status" value="1"/>
</dbReference>
<organism evidence="2 3">
    <name type="scientific">Dendrobium catenatum</name>
    <dbReference type="NCBI Taxonomy" id="906689"/>
    <lineage>
        <taxon>Eukaryota</taxon>
        <taxon>Viridiplantae</taxon>
        <taxon>Streptophyta</taxon>
        <taxon>Embryophyta</taxon>
        <taxon>Tracheophyta</taxon>
        <taxon>Spermatophyta</taxon>
        <taxon>Magnoliopsida</taxon>
        <taxon>Liliopsida</taxon>
        <taxon>Asparagales</taxon>
        <taxon>Orchidaceae</taxon>
        <taxon>Epidendroideae</taxon>
        <taxon>Malaxideae</taxon>
        <taxon>Dendrobiinae</taxon>
        <taxon>Dendrobium</taxon>
    </lineage>
</organism>
<gene>
    <name evidence="2" type="ORF">MA16_Dca020721</name>
</gene>
<feature type="compositionally biased region" description="Basic and acidic residues" evidence="1">
    <location>
        <begin position="95"/>
        <end position="110"/>
    </location>
</feature>
<evidence type="ECO:0000256" key="1">
    <source>
        <dbReference type="SAM" id="MobiDB-lite"/>
    </source>
</evidence>
<protein>
    <submittedName>
        <fullName evidence="2">Uncharacterized protein</fullName>
    </submittedName>
</protein>
<reference evidence="2 3" key="2">
    <citation type="journal article" date="2017" name="Nature">
        <title>The Apostasia genome and the evolution of orchids.</title>
        <authorList>
            <person name="Zhang G.Q."/>
            <person name="Liu K.W."/>
            <person name="Li Z."/>
            <person name="Lohaus R."/>
            <person name="Hsiao Y.Y."/>
            <person name="Niu S.C."/>
            <person name="Wang J.Y."/>
            <person name="Lin Y.C."/>
            <person name="Xu Q."/>
            <person name="Chen L.J."/>
            <person name="Yoshida K."/>
            <person name="Fujiwara S."/>
            <person name="Wang Z.W."/>
            <person name="Zhang Y.Q."/>
            <person name="Mitsuda N."/>
            <person name="Wang M."/>
            <person name="Liu G.H."/>
            <person name="Pecoraro L."/>
            <person name="Huang H.X."/>
            <person name="Xiao X.J."/>
            <person name="Lin M."/>
            <person name="Wu X.Y."/>
            <person name="Wu W.L."/>
            <person name="Chen Y.Y."/>
            <person name="Chang S.B."/>
            <person name="Sakamoto S."/>
            <person name="Ohme-Takagi M."/>
            <person name="Yagi M."/>
            <person name="Zeng S.J."/>
            <person name="Shen C.Y."/>
            <person name="Yeh C.M."/>
            <person name="Luo Y.B."/>
            <person name="Tsai W.C."/>
            <person name="Van de Peer Y."/>
            <person name="Liu Z.J."/>
        </authorList>
    </citation>
    <scope>NUCLEOTIDE SEQUENCE [LARGE SCALE GENOMIC DNA]</scope>
    <source>
        <tissue evidence="2">The whole plant</tissue>
    </source>
</reference>
<evidence type="ECO:0000313" key="3">
    <source>
        <dbReference type="Proteomes" id="UP000233837"/>
    </source>
</evidence>
<name>A0A2I0WIV4_9ASPA</name>
<keyword evidence="3" id="KW-1185">Reference proteome</keyword>
<dbReference type="InterPro" id="IPR008507">
    <property type="entry name" value="DUF789"/>
</dbReference>
<dbReference type="Proteomes" id="UP000233837">
    <property type="component" value="Unassembled WGS sequence"/>
</dbReference>
<sequence>MVSSSRAIVVSGLLSQRRYPTLPDRRIHVGSHELLHPRGSYRPGMGFNATKERIVFGHKGYLWCHLAAKPLGSEGPGIPGAECDVEIYPAASSDRSSESEVDRAIRKRSDSSIVSSQKDQGGLVGNENVVSDQTILPVFEYLEHDLPYEREPLAEKASAASIGLYELSAFLQSDIKYTKYCRFLYLQPNFLFLRRTGALICSHLVGSLLLGKL</sequence>
<proteinExistence type="predicted"/>
<dbReference type="EMBL" id="KZ502588">
    <property type="protein sequence ID" value="PKU75587.1"/>
    <property type="molecule type" value="Genomic_DNA"/>
</dbReference>
<dbReference type="AlphaFoldDB" id="A0A2I0WIV4"/>
<accession>A0A2I0WIV4</accession>
<reference evidence="2 3" key="1">
    <citation type="journal article" date="2016" name="Sci. Rep.">
        <title>The Dendrobium catenatum Lindl. genome sequence provides insights into polysaccharide synthase, floral development and adaptive evolution.</title>
        <authorList>
            <person name="Zhang G.Q."/>
            <person name="Xu Q."/>
            <person name="Bian C."/>
            <person name="Tsai W.C."/>
            <person name="Yeh C.M."/>
            <person name="Liu K.W."/>
            <person name="Yoshida K."/>
            <person name="Zhang L.S."/>
            <person name="Chang S.B."/>
            <person name="Chen F."/>
            <person name="Shi Y."/>
            <person name="Su Y.Y."/>
            <person name="Zhang Y.Q."/>
            <person name="Chen L.J."/>
            <person name="Yin Y."/>
            <person name="Lin M."/>
            <person name="Huang H."/>
            <person name="Deng H."/>
            <person name="Wang Z.W."/>
            <person name="Zhu S.L."/>
            <person name="Zhao X."/>
            <person name="Deng C."/>
            <person name="Niu S.C."/>
            <person name="Huang J."/>
            <person name="Wang M."/>
            <person name="Liu G.H."/>
            <person name="Yang H.J."/>
            <person name="Xiao X.J."/>
            <person name="Hsiao Y.Y."/>
            <person name="Wu W.L."/>
            <person name="Chen Y.Y."/>
            <person name="Mitsuda N."/>
            <person name="Ohme-Takagi M."/>
            <person name="Luo Y.B."/>
            <person name="Van de Peer Y."/>
            <person name="Liu Z.J."/>
        </authorList>
    </citation>
    <scope>NUCLEOTIDE SEQUENCE [LARGE SCALE GENOMIC DNA]</scope>
    <source>
        <tissue evidence="2">The whole plant</tissue>
    </source>
</reference>
<evidence type="ECO:0000313" key="2">
    <source>
        <dbReference type="EMBL" id="PKU75587.1"/>
    </source>
</evidence>
<feature type="region of interest" description="Disordered" evidence="1">
    <location>
        <begin position="89"/>
        <end position="122"/>
    </location>
</feature>